<feature type="transmembrane region" description="Helical" evidence="9">
    <location>
        <begin position="509"/>
        <end position="534"/>
    </location>
</feature>
<dbReference type="AlphaFoldDB" id="A0A1Y2ERK9"/>
<keyword evidence="6 9" id="KW-1133">Transmembrane helix</keyword>
<feature type="transmembrane region" description="Helical" evidence="9">
    <location>
        <begin position="831"/>
        <end position="856"/>
    </location>
</feature>
<feature type="transmembrane region" description="Helical" evidence="9">
    <location>
        <begin position="606"/>
        <end position="627"/>
    </location>
</feature>
<feature type="region of interest" description="Disordered" evidence="11">
    <location>
        <begin position="188"/>
        <end position="234"/>
    </location>
</feature>
<evidence type="ECO:0000256" key="9">
    <source>
        <dbReference type="RuleBase" id="RU361189"/>
    </source>
</evidence>
<dbReference type="STRING" id="1754190.A0A1Y2ERK9"/>
<evidence type="ECO:0000256" key="3">
    <source>
        <dbReference type="ARBA" id="ARBA00022448"/>
    </source>
</evidence>
<feature type="compositionally biased region" description="Polar residues" evidence="11">
    <location>
        <begin position="215"/>
        <end position="234"/>
    </location>
</feature>
<comment type="subcellular location">
    <subcellularLocation>
        <location evidence="1">Membrane</location>
        <topology evidence="1">Multi-pass membrane protein</topology>
    </subcellularLocation>
</comment>
<evidence type="ECO:0000256" key="4">
    <source>
        <dbReference type="ARBA" id="ARBA00022692"/>
    </source>
</evidence>
<keyword evidence="3 9" id="KW-0813">Transport</keyword>
<dbReference type="PANTHER" id="PTHR11629">
    <property type="entry name" value="VACUOLAR PROTON ATPASES"/>
    <property type="match status" value="1"/>
</dbReference>
<evidence type="ECO:0000256" key="6">
    <source>
        <dbReference type="ARBA" id="ARBA00022989"/>
    </source>
</evidence>
<evidence type="ECO:0000256" key="7">
    <source>
        <dbReference type="ARBA" id="ARBA00023065"/>
    </source>
</evidence>
<evidence type="ECO:0000256" key="2">
    <source>
        <dbReference type="ARBA" id="ARBA00009904"/>
    </source>
</evidence>
<dbReference type="OrthoDB" id="10264220at2759"/>
<dbReference type="GO" id="GO:0046961">
    <property type="term" value="F:proton-transporting ATPase activity, rotational mechanism"/>
    <property type="evidence" value="ECO:0007669"/>
    <property type="project" value="InterPro"/>
</dbReference>
<keyword evidence="8 9" id="KW-0472">Membrane</keyword>
<feature type="transmembrane region" description="Helical" evidence="9">
    <location>
        <begin position="464"/>
        <end position="497"/>
    </location>
</feature>
<evidence type="ECO:0000256" key="11">
    <source>
        <dbReference type="SAM" id="MobiDB-lite"/>
    </source>
</evidence>
<keyword evidence="10" id="KW-0175">Coiled coil</keyword>
<feature type="compositionally biased region" description="Low complexity" evidence="11">
    <location>
        <begin position="194"/>
        <end position="204"/>
    </location>
</feature>
<dbReference type="PANTHER" id="PTHR11629:SF63">
    <property type="entry name" value="V-TYPE PROTON ATPASE SUBUNIT A"/>
    <property type="match status" value="1"/>
</dbReference>
<dbReference type="Pfam" id="PF01496">
    <property type="entry name" value="V_ATPase_I"/>
    <property type="match status" value="1"/>
</dbReference>
<organism evidence="12 13">
    <name type="scientific">Neocallimastix californiae</name>
    <dbReference type="NCBI Taxonomy" id="1754190"/>
    <lineage>
        <taxon>Eukaryota</taxon>
        <taxon>Fungi</taxon>
        <taxon>Fungi incertae sedis</taxon>
        <taxon>Chytridiomycota</taxon>
        <taxon>Chytridiomycota incertae sedis</taxon>
        <taxon>Neocallimastigomycetes</taxon>
        <taxon>Neocallimastigales</taxon>
        <taxon>Neocallimastigaceae</taxon>
        <taxon>Neocallimastix</taxon>
    </lineage>
</organism>
<keyword evidence="5 9" id="KW-0375">Hydrogen ion transport</keyword>
<dbReference type="GO" id="GO:0000329">
    <property type="term" value="C:fungal-type vacuole membrane"/>
    <property type="evidence" value="ECO:0007669"/>
    <property type="project" value="TreeGrafter"/>
</dbReference>
<accession>A0A1Y2ERK9</accession>
<name>A0A1Y2ERK9_9FUNG</name>
<evidence type="ECO:0000256" key="8">
    <source>
        <dbReference type="ARBA" id="ARBA00023136"/>
    </source>
</evidence>
<protein>
    <recommendedName>
        <fullName evidence="9">V-type proton ATPase subunit a</fullName>
    </recommendedName>
</protein>
<comment type="function">
    <text evidence="9">Essential component of the vacuolar proton pump (V-ATPase), a multimeric enzyme that catalyzes the translocation of protons across the membranes. Required for assembly and activity of the V-ATPase.</text>
</comment>
<feature type="coiled-coil region" evidence="10">
    <location>
        <begin position="113"/>
        <end position="140"/>
    </location>
</feature>
<evidence type="ECO:0000256" key="5">
    <source>
        <dbReference type="ARBA" id="ARBA00022781"/>
    </source>
</evidence>
<dbReference type="EMBL" id="MCOG01000030">
    <property type="protein sequence ID" value="ORY74221.1"/>
    <property type="molecule type" value="Genomic_DNA"/>
</dbReference>
<comment type="similarity">
    <text evidence="2 9">Belongs to the V-ATPase 116 kDa subunit family.</text>
</comment>
<keyword evidence="7 9" id="KW-0406">Ion transport</keyword>
<proteinExistence type="inferred from homology"/>
<dbReference type="GO" id="GO:0051117">
    <property type="term" value="F:ATPase binding"/>
    <property type="evidence" value="ECO:0007669"/>
    <property type="project" value="TreeGrafter"/>
</dbReference>
<evidence type="ECO:0000313" key="12">
    <source>
        <dbReference type="EMBL" id="ORY74221.1"/>
    </source>
</evidence>
<dbReference type="InterPro" id="IPR026028">
    <property type="entry name" value="V-type_ATPase_116kDa_su_euka"/>
</dbReference>
<dbReference type="GO" id="GO:0000220">
    <property type="term" value="C:vacuolar proton-transporting V-type ATPase, V0 domain"/>
    <property type="evidence" value="ECO:0007669"/>
    <property type="project" value="InterPro"/>
</dbReference>
<keyword evidence="13" id="KW-1185">Reference proteome</keyword>
<gene>
    <name evidence="12" type="ORF">LY90DRAFT_378342</name>
</gene>
<evidence type="ECO:0000313" key="13">
    <source>
        <dbReference type="Proteomes" id="UP000193920"/>
    </source>
</evidence>
<dbReference type="Proteomes" id="UP000193920">
    <property type="component" value="Unassembled WGS sequence"/>
</dbReference>
<dbReference type="InterPro" id="IPR002490">
    <property type="entry name" value="V-ATPase_116kDa_su"/>
</dbReference>
<evidence type="ECO:0000256" key="1">
    <source>
        <dbReference type="ARBA" id="ARBA00004141"/>
    </source>
</evidence>
<comment type="caution">
    <text evidence="12">The sequence shown here is derived from an EMBL/GenBank/DDBJ whole genome shotgun (WGS) entry which is preliminary data.</text>
</comment>
<sequence length="910" mass="105253">MSKTIDEEIDEIEKRIGQQSLLRSEDMSLVHFYIPSELGHITIRKLGQLGVVQFNDVNENVNAFQRTFVDDIRKLQNIYTNIQYLKKQIVAEEIPLSELREVKDLPNMTKNDIDELADKIQEARSKIDDMYESRKRLRSQLLLLIEEKYVITESNYFFEEIDSRNVDLEDENQGRIIHNNLNLDNLTKEKKFGSSNSSSVSKPVNSDEKLINGSGEDNSINPQNDDPDQPNETINKSNLKYVAGVIPRKTMPVFERILWRILRGNLCMNYSEIEEPLQDPETDQKVEKNVFIIFAHGEAMIQKIKRISELLGANLYHLDVDQEVRRENSLKIFSKIEEIHNVHEATNNSIKNDLRAIGAEIETWQAAIAEEIGVYEVMNKLNCEVNNRFMIGEGWCPSQNLRDIKNSFKEISEQSKGGTEPMFEIVQTNREPPTHQLTNRFTNCFQNIVDAYGIAKYKEVNPGLYTIITFPFIFAVMFGDSGHGILMSLFGFAMIYYEKTLLQKKLNEIIGMAFSGRYVIFLMGLFSIYTGLIYNDFFSKSFIYPLTRFKFKTNPAVNSSEENMRNVIGLLRDEDPDYRAFGFGIDPAWIDADNSLIFMNSYKMKISIIFGIIHMLFGVILNLVNHIYFKEYYLIICKFVPEFLMLSSVFGYLCIAIIYKWCTNWYSPDAINPPPSLLNMLIYLFMKPGSINDGERLYNGQETVQVILLLIFIITIPWLLLAKPLVLRSRAKKFERELEANEKEKSNNKNSNSIIDVVPDVFVPENPPPKFSMADCIINQAVHTIEFTLNCISNTASYLRLWALSLAHSQLSHVIYNMIMETIAFKMEMNVVVDAIAIFACFGIWLFLTVAIMLIMEGLSAFLHALRLHWVEFNGKFYAGTGYKYYPFSFERIWKMKEKRLLLVPLRYIN</sequence>
<reference evidence="12 13" key="1">
    <citation type="submission" date="2016-08" db="EMBL/GenBank/DDBJ databases">
        <title>A Parts List for Fungal Cellulosomes Revealed by Comparative Genomics.</title>
        <authorList>
            <consortium name="DOE Joint Genome Institute"/>
            <person name="Haitjema C.H."/>
            <person name="Gilmore S.P."/>
            <person name="Henske J.K."/>
            <person name="Solomon K.V."/>
            <person name="De Groot R."/>
            <person name="Kuo A."/>
            <person name="Mondo S.J."/>
            <person name="Salamov A.A."/>
            <person name="Labutti K."/>
            <person name="Zhao Z."/>
            <person name="Chiniquy J."/>
            <person name="Barry K."/>
            <person name="Brewer H.M."/>
            <person name="Purvine S.O."/>
            <person name="Wright A.T."/>
            <person name="Boxma B."/>
            <person name="Van Alen T."/>
            <person name="Hackstein J.H."/>
            <person name="Baker S.E."/>
            <person name="Grigoriev I.V."/>
            <person name="O'Malley M.A."/>
        </authorList>
    </citation>
    <scope>NUCLEOTIDE SEQUENCE [LARGE SCALE GENOMIC DNA]</scope>
    <source>
        <strain evidence="12 13">G1</strain>
    </source>
</reference>
<dbReference type="GO" id="GO:0007035">
    <property type="term" value="P:vacuolar acidification"/>
    <property type="evidence" value="ECO:0007669"/>
    <property type="project" value="TreeGrafter"/>
</dbReference>
<evidence type="ECO:0000256" key="10">
    <source>
        <dbReference type="SAM" id="Coils"/>
    </source>
</evidence>
<feature type="transmembrane region" description="Helical" evidence="9">
    <location>
        <begin position="706"/>
        <end position="726"/>
    </location>
</feature>
<keyword evidence="4 9" id="KW-0812">Transmembrane</keyword>
<dbReference type="PIRSF" id="PIRSF001293">
    <property type="entry name" value="ATP6V0A1"/>
    <property type="match status" value="1"/>
</dbReference>
<feature type="transmembrane region" description="Helical" evidence="9">
    <location>
        <begin position="639"/>
        <end position="659"/>
    </location>
</feature>